<organism evidence="1 2">
    <name type="scientific">Astrephomene gubernaculifera</name>
    <dbReference type="NCBI Taxonomy" id="47775"/>
    <lineage>
        <taxon>Eukaryota</taxon>
        <taxon>Viridiplantae</taxon>
        <taxon>Chlorophyta</taxon>
        <taxon>core chlorophytes</taxon>
        <taxon>Chlorophyceae</taxon>
        <taxon>CS clade</taxon>
        <taxon>Chlamydomonadales</taxon>
        <taxon>Astrephomenaceae</taxon>
        <taxon>Astrephomene</taxon>
    </lineage>
</organism>
<gene>
    <name evidence="1" type="ORF">Agub_g15713</name>
</gene>
<evidence type="ECO:0000313" key="2">
    <source>
        <dbReference type="Proteomes" id="UP001054857"/>
    </source>
</evidence>
<dbReference type="EMBL" id="BMAR01000083">
    <property type="protein sequence ID" value="GFR53021.1"/>
    <property type="molecule type" value="Genomic_DNA"/>
</dbReference>
<proteinExistence type="predicted"/>
<dbReference type="AlphaFoldDB" id="A0AAD3E3G2"/>
<sequence length="288" mass="31142">MSVPRRIVFSDIDGTIMHEPKPTDLDAPVLLTPPSTSGRQGVISTATLHLVAQLRSRGLLFVVISGARLSTLLMRLPYLPAADAYVCENGGRIFYPGGELPTACPLTEDEEWRRCHDGVAGTVRQDGVAARDREGPLWDFYRRLLGEGWHLDANGYTTSFRVHANRGGKTLPQLQALTAAKPPGLSCSFNLGAADFYPATSGKVMAARHLMRRFSAAAPDCCFLCDDDNDLELAAEVGRALLPSITSDTVRQAVEAAPDRFHVAQAAGQGVAATEEVLRAVMAHYELQ</sequence>
<protein>
    <submittedName>
        <fullName evidence="1">Uncharacterized protein</fullName>
    </submittedName>
</protein>
<reference evidence="1 2" key="1">
    <citation type="journal article" date="2021" name="Sci. Rep.">
        <title>Genome sequencing of the multicellular alga Astrephomene provides insights into convergent evolution of germ-soma differentiation.</title>
        <authorList>
            <person name="Yamashita S."/>
            <person name="Yamamoto K."/>
            <person name="Matsuzaki R."/>
            <person name="Suzuki S."/>
            <person name="Yamaguchi H."/>
            <person name="Hirooka S."/>
            <person name="Minakuchi Y."/>
            <person name="Miyagishima S."/>
            <person name="Kawachi M."/>
            <person name="Toyoda A."/>
            <person name="Nozaki H."/>
        </authorList>
    </citation>
    <scope>NUCLEOTIDE SEQUENCE [LARGE SCALE GENOMIC DNA]</scope>
    <source>
        <strain evidence="1 2">NIES-4017</strain>
    </source>
</reference>
<evidence type="ECO:0000313" key="1">
    <source>
        <dbReference type="EMBL" id="GFR53021.1"/>
    </source>
</evidence>
<keyword evidence="2" id="KW-1185">Reference proteome</keyword>
<accession>A0AAD3E3G2</accession>
<name>A0AAD3E3G2_9CHLO</name>
<dbReference type="InterPro" id="IPR023214">
    <property type="entry name" value="HAD_sf"/>
</dbReference>
<comment type="caution">
    <text evidence="1">The sequence shown here is derived from an EMBL/GenBank/DDBJ whole genome shotgun (WGS) entry which is preliminary data.</text>
</comment>
<dbReference type="Proteomes" id="UP001054857">
    <property type="component" value="Unassembled WGS sequence"/>
</dbReference>
<dbReference type="InterPro" id="IPR036412">
    <property type="entry name" value="HAD-like_sf"/>
</dbReference>
<dbReference type="SUPFAM" id="SSF56784">
    <property type="entry name" value="HAD-like"/>
    <property type="match status" value="1"/>
</dbReference>
<dbReference type="Gene3D" id="3.40.50.1000">
    <property type="entry name" value="HAD superfamily/HAD-like"/>
    <property type="match status" value="1"/>
</dbReference>